<proteinExistence type="predicted"/>
<keyword evidence="1" id="KW-0863">Zinc-finger</keyword>
<dbReference type="InterPro" id="IPR013087">
    <property type="entry name" value="Znf_C2H2_type"/>
</dbReference>
<dbReference type="InterPro" id="IPR013761">
    <property type="entry name" value="SAM/pointed_sf"/>
</dbReference>
<dbReference type="SUPFAM" id="SSF47769">
    <property type="entry name" value="SAM/Pointed domain"/>
    <property type="match status" value="1"/>
</dbReference>
<dbReference type="Proteomes" id="UP001075354">
    <property type="component" value="Chromosome 6"/>
</dbReference>
<feature type="region of interest" description="Disordered" evidence="2">
    <location>
        <begin position="88"/>
        <end position="108"/>
    </location>
</feature>
<keyword evidence="1" id="KW-0862">Zinc</keyword>
<feature type="domain" description="C2H2-type" evidence="3">
    <location>
        <begin position="510"/>
        <end position="540"/>
    </location>
</feature>
<name>A0AAV7XMS0_9NEOP</name>
<evidence type="ECO:0000259" key="3">
    <source>
        <dbReference type="PROSITE" id="PS50157"/>
    </source>
</evidence>
<gene>
    <name evidence="4" type="ORF">ONE63_008136</name>
</gene>
<keyword evidence="1" id="KW-0479">Metal-binding</keyword>
<accession>A0AAV7XMS0</accession>
<keyword evidence="5" id="KW-1185">Reference proteome</keyword>
<dbReference type="GO" id="GO:0008270">
    <property type="term" value="F:zinc ion binding"/>
    <property type="evidence" value="ECO:0007669"/>
    <property type="project" value="UniProtKB-KW"/>
</dbReference>
<comment type="caution">
    <text evidence="4">The sequence shown here is derived from an EMBL/GenBank/DDBJ whole genome shotgun (WGS) entry which is preliminary data.</text>
</comment>
<dbReference type="Gene3D" id="1.10.150.50">
    <property type="entry name" value="Transcription Factor, Ets-1"/>
    <property type="match status" value="1"/>
</dbReference>
<dbReference type="CDD" id="cd09487">
    <property type="entry name" value="SAM_superfamily"/>
    <property type="match status" value="1"/>
</dbReference>
<dbReference type="PROSITE" id="PS00028">
    <property type="entry name" value="ZINC_FINGER_C2H2_1"/>
    <property type="match status" value="1"/>
</dbReference>
<dbReference type="PROSITE" id="PS50157">
    <property type="entry name" value="ZINC_FINGER_C2H2_2"/>
    <property type="match status" value="1"/>
</dbReference>
<protein>
    <recommendedName>
        <fullName evidence="3">C2H2-type domain-containing protein</fullName>
    </recommendedName>
</protein>
<evidence type="ECO:0000256" key="2">
    <source>
        <dbReference type="SAM" id="MobiDB-lite"/>
    </source>
</evidence>
<reference evidence="4" key="1">
    <citation type="submission" date="2022-12" db="EMBL/GenBank/DDBJ databases">
        <title>Chromosome-level genome assembly of the bean flower thrips Megalurothrips usitatus.</title>
        <authorList>
            <person name="Ma L."/>
            <person name="Liu Q."/>
            <person name="Li H."/>
            <person name="Cai W."/>
        </authorList>
    </citation>
    <scope>NUCLEOTIDE SEQUENCE</scope>
    <source>
        <strain evidence="4">Cailab_2022a</strain>
    </source>
</reference>
<organism evidence="4 5">
    <name type="scientific">Megalurothrips usitatus</name>
    <name type="common">bean blossom thrips</name>
    <dbReference type="NCBI Taxonomy" id="439358"/>
    <lineage>
        <taxon>Eukaryota</taxon>
        <taxon>Metazoa</taxon>
        <taxon>Ecdysozoa</taxon>
        <taxon>Arthropoda</taxon>
        <taxon>Hexapoda</taxon>
        <taxon>Insecta</taxon>
        <taxon>Pterygota</taxon>
        <taxon>Neoptera</taxon>
        <taxon>Paraneoptera</taxon>
        <taxon>Thysanoptera</taxon>
        <taxon>Terebrantia</taxon>
        <taxon>Thripoidea</taxon>
        <taxon>Thripidae</taxon>
        <taxon>Megalurothrips</taxon>
    </lineage>
</organism>
<evidence type="ECO:0000256" key="1">
    <source>
        <dbReference type="PROSITE-ProRule" id="PRU00042"/>
    </source>
</evidence>
<evidence type="ECO:0000313" key="4">
    <source>
        <dbReference type="EMBL" id="KAJ1526549.1"/>
    </source>
</evidence>
<sequence length="669" mass="75500">MDSKTRQLLEDWGHPELIQQFREEDIDYDALRCITEDFLKGYLPKAGPRLKFLKRVHDIAEKQTEPTEVCAQTTSCVHGSRGAAEGSALSFLSASDESEEETRETPEPLPCKRRRIQSNKKCLSFAEQKCLDLNINKAIESLDVRDILTNDPLASPVLTVYEGQEPADQPKCLDVAGRKFVLQAITKHVIKLSKELKNIHLRVVAGKIVALFPTENEETYYVPPKSNSPQQDKACGKLVNMYRNLKAKISKQQAGIISPSSSPFPSTSDLSPYEKLLAAEEMLHNWSVTAPLQLKGLVFSEKARAPNLKTPKGKTKNENVHQAGLELVSQYYEEWSILKHDSRYQLFLEDFKFLFPKYENVLYANWERFASKVLLLAKKNVKDVYGLDLLLQLQQNLNKNSRNIITCLLLPSLCQPTIRVSVPSLPQWKVSVSESRSGFILHVQSTQEIKQAIQTRAQKFATSGLRAQPFIVVVGENLRNIQQHYVAVDNIDTVIGHSKLFHPVNFGSGYKCKFSDCSRQYDSLPTFTKHLKRNHSLGGPFLNNVPVVQIDAAAVLVADEPDLNNLNVLEGDILNIDNENDPISEETLCETFANAAMSFMSKLYSINTMNRSDTDLIVNYSSQLIGSIVLNFKRKVREEYGDGLDRIFDIAEDVFQGLETESQRFNALQ</sequence>
<dbReference type="EMBL" id="JAPTSV010000006">
    <property type="protein sequence ID" value="KAJ1526549.1"/>
    <property type="molecule type" value="Genomic_DNA"/>
</dbReference>
<dbReference type="AlphaFoldDB" id="A0AAV7XMS0"/>
<evidence type="ECO:0000313" key="5">
    <source>
        <dbReference type="Proteomes" id="UP001075354"/>
    </source>
</evidence>